<keyword evidence="7 13" id="KW-0456">Lyase</keyword>
<dbReference type="InterPro" id="IPR022761">
    <property type="entry name" value="Fumarate_lyase_N"/>
</dbReference>
<name>A0A1M6KY22_9BACT</name>
<dbReference type="AlphaFoldDB" id="A0A1M6KY22"/>
<dbReference type="Pfam" id="PF00206">
    <property type="entry name" value="Lyase_1"/>
    <property type="match status" value="1"/>
</dbReference>
<dbReference type="GO" id="GO:0006189">
    <property type="term" value="P:'de novo' IMP biosynthetic process"/>
    <property type="evidence" value="ECO:0007669"/>
    <property type="project" value="UniProtKB-UniPathway"/>
</dbReference>
<organism evidence="16 17">
    <name type="scientific">Hymenobacter daecheongensis DSM 21074</name>
    <dbReference type="NCBI Taxonomy" id="1121955"/>
    <lineage>
        <taxon>Bacteria</taxon>
        <taxon>Pseudomonadati</taxon>
        <taxon>Bacteroidota</taxon>
        <taxon>Cytophagia</taxon>
        <taxon>Cytophagales</taxon>
        <taxon>Hymenobacteraceae</taxon>
        <taxon>Hymenobacter</taxon>
    </lineage>
</organism>
<reference evidence="16 17" key="1">
    <citation type="submission" date="2016-11" db="EMBL/GenBank/DDBJ databases">
        <authorList>
            <person name="Jaros S."/>
            <person name="Januszkiewicz K."/>
            <person name="Wedrychowicz H."/>
        </authorList>
    </citation>
    <scope>NUCLEOTIDE SEQUENCE [LARGE SCALE GENOMIC DNA]</scope>
    <source>
        <strain evidence="16 17">DSM 21074</strain>
    </source>
</reference>
<evidence type="ECO:0000256" key="7">
    <source>
        <dbReference type="ARBA" id="ARBA00023239"/>
    </source>
</evidence>
<evidence type="ECO:0000256" key="11">
    <source>
        <dbReference type="ARBA" id="ARBA00049115"/>
    </source>
</evidence>
<protein>
    <recommendedName>
        <fullName evidence="5 12">Adenylosuccinate lyase</fullName>
        <shortName evidence="13">ASL</shortName>
        <ecNumber evidence="4 12">4.3.2.2</ecNumber>
    </recommendedName>
    <alternativeName>
        <fullName evidence="10 13">Adenylosuccinase</fullName>
    </alternativeName>
</protein>
<evidence type="ECO:0000256" key="2">
    <source>
        <dbReference type="ARBA" id="ARBA00004734"/>
    </source>
</evidence>
<dbReference type="PROSITE" id="PS00163">
    <property type="entry name" value="FUMARATE_LYASES"/>
    <property type="match status" value="1"/>
</dbReference>
<evidence type="ECO:0000313" key="16">
    <source>
        <dbReference type="EMBL" id="SHJ63752.1"/>
    </source>
</evidence>
<dbReference type="InterPro" id="IPR013539">
    <property type="entry name" value="PurB_C"/>
</dbReference>
<dbReference type="GO" id="GO:0044208">
    <property type="term" value="P:'de novo' AMP biosynthetic process"/>
    <property type="evidence" value="ECO:0007669"/>
    <property type="project" value="UniProtKB-UniPathway"/>
</dbReference>
<comment type="catalytic activity">
    <reaction evidence="11">
        <text>N(6)-(1,2-dicarboxyethyl)-AMP = fumarate + AMP</text>
        <dbReference type="Rhea" id="RHEA:16853"/>
        <dbReference type="ChEBI" id="CHEBI:29806"/>
        <dbReference type="ChEBI" id="CHEBI:57567"/>
        <dbReference type="ChEBI" id="CHEBI:456215"/>
        <dbReference type="EC" id="4.3.2.2"/>
    </reaction>
    <physiologicalReaction direction="left-to-right" evidence="11">
        <dbReference type="Rhea" id="RHEA:16854"/>
    </physiologicalReaction>
</comment>
<accession>A0A1M6KY22</accession>
<sequence length="454" mass="50390">MTAAADFALLSPLTAVSPLDGRYRRQTIPLAPYFSELALMRYRILIEVEYFIALCELPLPQLTAVDPGVFGDLRGLYQHFSLEDAEAVKAHERVTNHDVKAIEYFLRDQFTALSLEQYLEFIHFGLTSQDINNTAIPLSLQQALLRVLLPAYAQVRNQLATRSQDWEAIPMLARTHGQPASPTRLGKEIQVFVARLDAQVELLAQVPFGAKFGGATGNFNAHQVAYPQVDWKQFADVFVQNRLGLHRSQPTTQIEHYDHLAATCDGLKRLNTILIDLARDVWQYISLGYFRQTIRAGEVGSSAMPHKVNPIDFENAEGNLGVANALLEHLAAKLPISRLQRDLTDSTVLRNLGVPLGHTLIALTSLQRGLDKLALDEAALARDLDANWAVVAEALQTILRREAYPDPYNALKALTRTGEAISQASIREFVDGLAVSEAVKAELRAITPHNYVGL</sequence>
<keyword evidence="6 13" id="KW-0658">Purine biosynthesis</keyword>
<dbReference type="InterPro" id="IPR020557">
    <property type="entry name" value="Fumarate_lyase_CS"/>
</dbReference>
<dbReference type="InterPro" id="IPR024083">
    <property type="entry name" value="Fumarase/histidase_N"/>
</dbReference>
<comment type="pathway">
    <text evidence="1 13">Purine metabolism; IMP biosynthesis via de novo pathway; 5-amino-1-(5-phospho-D-ribosyl)imidazole-4-carboxamide from 5-amino-1-(5-phospho-D-ribosyl)imidazole-4-carboxylate: step 2/2.</text>
</comment>
<dbReference type="CDD" id="cd01598">
    <property type="entry name" value="PurB"/>
    <property type="match status" value="1"/>
</dbReference>
<evidence type="ECO:0000256" key="1">
    <source>
        <dbReference type="ARBA" id="ARBA00004706"/>
    </source>
</evidence>
<evidence type="ECO:0000256" key="4">
    <source>
        <dbReference type="ARBA" id="ARBA00012339"/>
    </source>
</evidence>
<evidence type="ECO:0000256" key="12">
    <source>
        <dbReference type="NCBIfam" id="TIGR00928"/>
    </source>
</evidence>
<dbReference type="Gene3D" id="1.20.200.10">
    <property type="entry name" value="Fumarase/aspartase (Central domain)"/>
    <property type="match status" value="1"/>
</dbReference>
<comment type="pathway">
    <text evidence="2 13">Purine metabolism; AMP biosynthesis via de novo pathway; AMP from IMP: step 2/2.</text>
</comment>
<evidence type="ECO:0000256" key="5">
    <source>
        <dbReference type="ARBA" id="ARBA00017058"/>
    </source>
</evidence>
<comment type="catalytic activity">
    <reaction evidence="8">
        <text>(2S)-2-[5-amino-1-(5-phospho-beta-D-ribosyl)imidazole-4-carboxamido]succinate = 5-amino-1-(5-phospho-beta-D-ribosyl)imidazole-4-carboxamide + fumarate</text>
        <dbReference type="Rhea" id="RHEA:23920"/>
        <dbReference type="ChEBI" id="CHEBI:29806"/>
        <dbReference type="ChEBI" id="CHEBI:58443"/>
        <dbReference type="ChEBI" id="CHEBI:58475"/>
        <dbReference type="EC" id="4.3.2.2"/>
    </reaction>
    <physiologicalReaction direction="left-to-right" evidence="8">
        <dbReference type="Rhea" id="RHEA:23921"/>
    </physiologicalReaction>
</comment>
<dbReference type="RefSeq" id="WP_073111759.1">
    <property type="nucleotide sequence ID" value="NZ_FQYN01000008.1"/>
</dbReference>
<dbReference type="Pfam" id="PF08328">
    <property type="entry name" value="ASL_C"/>
    <property type="match status" value="1"/>
</dbReference>
<evidence type="ECO:0000256" key="3">
    <source>
        <dbReference type="ARBA" id="ARBA00008273"/>
    </source>
</evidence>
<dbReference type="GO" id="GO:0070626">
    <property type="term" value="F:(S)-2-(5-amino-1-(5-phospho-D-ribosyl)imidazole-4-carboxamido) succinate lyase (fumarate-forming) activity"/>
    <property type="evidence" value="ECO:0007669"/>
    <property type="project" value="RHEA"/>
</dbReference>
<evidence type="ECO:0000256" key="13">
    <source>
        <dbReference type="RuleBase" id="RU361172"/>
    </source>
</evidence>
<dbReference type="NCBIfam" id="NF006764">
    <property type="entry name" value="PRK09285.1"/>
    <property type="match status" value="1"/>
</dbReference>
<comment type="similarity">
    <text evidence="3 13">Belongs to the lyase 1 family. Adenylosuccinate lyase subfamily.</text>
</comment>
<evidence type="ECO:0000259" key="14">
    <source>
        <dbReference type="Pfam" id="PF00206"/>
    </source>
</evidence>
<dbReference type="UniPathway" id="UPA00075">
    <property type="reaction ID" value="UER00336"/>
</dbReference>
<dbReference type="PANTHER" id="PTHR43411">
    <property type="entry name" value="ADENYLOSUCCINATE LYASE"/>
    <property type="match status" value="1"/>
</dbReference>
<evidence type="ECO:0000313" key="17">
    <source>
        <dbReference type="Proteomes" id="UP000184418"/>
    </source>
</evidence>
<dbReference type="Gene3D" id="1.10.40.30">
    <property type="entry name" value="Fumarase/aspartase (C-terminal domain)"/>
    <property type="match status" value="1"/>
</dbReference>
<dbReference type="NCBIfam" id="TIGR00928">
    <property type="entry name" value="purB"/>
    <property type="match status" value="1"/>
</dbReference>
<dbReference type="GO" id="GO:0004018">
    <property type="term" value="F:N6-(1,2-dicarboxyethyl)AMP AMP-lyase (fumarate-forming) activity"/>
    <property type="evidence" value="ECO:0007669"/>
    <property type="project" value="UniProtKB-UniRule"/>
</dbReference>
<dbReference type="Gene3D" id="1.10.275.10">
    <property type="entry name" value="Fumarase/aspartase (N-terminal domain)"/>
    <property type="match status" value="1"/>
</dbReference>
<dbReference type="InterPro" id="IPR004769">
    <property type="entry name" value="Pur_lyase"/>
</dbReference>
<dbReference type="SUPFAM" id="SSF48557">
    <property type="entry name" value="L-aspartase-like"/>
    <property type="match status" value="1"/>
</dbReference>
<dbReference type="OrthoDB" id="9768878at2"/>
<dbReference type="EMBL" id="FQYN01000008">
    <property type="protein sequence ID" value="SHJ63752.1"/>
    <property type="molecule type" value="Genomic_DNA"/>
</dbReference>
<dbReference type="InterPro" id="IPR008948">
    <property type="entry name" value="L-Aspartase-like"/>
</dbReference>
<dbReference type="EC" id="4.3.2.2" evidence="4 12"/>
<proteinExistence type="inferred from homology"/>
<evidence type="ECO:0000256" key="10">
    <source>
        <dbReference type="ARBA" id="ARBA00030717"/>
    </source>
</evidence>
<feature type="domain" description="Adenylosuccinate lyase PurB C-terminal" evidence="15">
    <location>
        <begin position="337"/>
        <end position="452"/>
    </location>
</feature>
<keyword evidence="17" id="KW-1185">Reference proteome</keyword>
<dbReference type="PANTHER" id="PTHR43411:SF1">
    <property type="entry name" value="ADENYLOSUCCINATE LYASE"/>
    <property type="match status" value="1"/>
</dbReference>
<dbReference type="STRING" id="1121955.SAMN02745146_3604"/>
<evidence type="ECO:0000256" key="9">
    <source>
        <dbReference type="ARBA" id="ARBA00025012"/>
    </source>
</evidence>
<dbReference type="Proteomes" id="UP000184418">
    <property type="component" value="Unassembled WGS sequence"/>
</dbReference>
<comment type="function">
    <text evidence="9">Catalyzes two reactions in de novo purine nucleotide biosynthesis. Catalyzes the breakdown of 5-aminoimidazole- (N-succinylocarboxamide) ribotide (SAICAR or 2-[5-amino-1-(5-phospho-beta-D-ribosyl)imidazole-4-carboxamido]succinate) to 5-aminoimidazole-4-carboxamide ribotide (AICAR or 5-amino-1-(5-phospho-beta-D-ribosyl)imidazole-4-carboxamide) and fumarate, and of adenylosuccinate (ADS or N(6)-(1,2-dicarboxyethyl)-AMP) to adenosine monophosphate (AMP) and fumarate.</text>
</comment>
<dbReference type="UniPathway" id="UPA00074">
    <property type="reaction ID" value="UER00132"/>
</dbReference>
<evidence type="ECO:0000256" key="6">
    <source>
        <dbReference type="ARBA" id="ARBA00022755"/>
    </source>
</evidence>
<evidence type="ECO:0000259" key="15">
    <source>
        <dbReference type="Pfam" id="PF08328"/>
    </source>
</evidence>
<dbReference type="InterPro" id="IPR047136">
    <property type="entry name" value="PurB_bact"/>
</dbReference>
<dbReference type="InterPro" id="IPR000362">
    <property type="entry name" value="Fumarate_lyase_fam"/>
</dbReference>
<evidence type="ECO:0000256" key="8">
    <source>
        <dbReference type="ARBA" id="ARBA00024477"/>
    </source>
</evidence>
<gene>
    <name evidence="16" type="ORF">SAMN02745146_3604</name>
</gene>
<feature type="domain" description="Fumarate lyase N-terminal" evidence="14">
    <location>
        <begin position="76"/>
        <end position="319"/>
    </location>
</feature>
<dbReference type="PRINTS" id="PR00149">
    <property type="entry name" value="FUMRATELYASE"/>
</dbReference>